<proteinExistence type="predicted"/>
<comment type="caution">
    <text evidence="2">The sequence shown here is derived from an EMBL/GenBank/DDBJ whole genome shotgun (WGS) entry which is preliminary data.</text>
</comment>
<evidence type="ECO:0000313" key="2">
    <source>
        <dbReference type="EMBL" id="POW12536.1"/>
    </source>
</evidence>
<dbReference type="Proteomes" id="UP000238274">
    <property type="component" value="Unassembled WGS sequence"/>
</dbReference>
<dbReference type="VEuPathDB" id="FungiDB:PSTT_11195"/>
<dbReference type="EMBL" id="PKSM01000103">
    <property type="protein sequence ID" value="POW12536.1"/>
    <property type="molecule type" value="Genomic_DNA"/>
</dbReference>
<keyword evidence="3" id="KW-1185">Reference proteome</keyword>
<gene>
    <name evidence="2" type="ORF">PSHT_08044</name>
</gene>
<dbReference type="AlphaFoldDB" id="A0A2S4VSL8"/>
<evidence type="ECO:0000256" key="1">
    <source>
        <dbReference type="SAM" id="MobiDB-lite"/>
    </source>
</evidence>
<evidence type="ECO:0000313" key="3">
    <source>
        <dbReference type="Proteomes" id="UP000238274"/>
    </source>
</evidence>
<reference evidence="3" key="3">
    <citation type="journal article" date="2018" name="Mol. Plant Microbe Interact.">
        <title>Genome sequence resources for the wheat stripe rust pathogen (Puccinia striiformis f. sp. tritici) and the barley stripe rust pathogen (Puccinia striiformis f. sp. hordei).</title>
        <authorList>
            <person name="Xia C."/>
            <person name="Wang M."/>
            <person name="Yin C."/>
            <person name="Cornejo O.E."/>
            <person name="Hulbert S.H."/>
            <person name="Chen X."/>
        </authorList>
    </citation>
    <scope>NUCLEOTIDE SEQUENCE [LARGE SCALE GENOMIC DNA]</scope>
    <source>
        <strain evidence="3">93TX-2</strain>
    </source>
</reference>
<protein>
    <submittedName>
        <fullName evidence="2">Uncharacterized protein</fullName>
    </submittedName>
</protein>
<organism evidence="2 3">
    <name type="scientific">Puccinia striiformis</name>
    <dbReference type="NCBI Taxonomy" id="27350"/>
    <lineage>
        <taxon>Eukaryota</taxon>
        <taxon>Fungi</taxon>
        <taxon>Dikarya</taxon>
        <taxon>Basidiomycota</taxon>
        <taxon>Pucciniomycotina</taxon>
        <taxon>Pucciniomycetes</taxon>
        <taxon>Pucciniales</taxon>
        <taxon>Pucciniaceae</taxon>
        <taxon>Puccinia</taxon>
    </lineage>
</organism>
<dbReference type="VEuPathDB" id="FungiDB:PSHT_08044"/>
<accession>A0A2S4VSL8</accession>
<sequence length="177" mass="19146">MRSACVVHQPTQGIHQKPASRMSRHLAITQGRCQEYADAMPLRKAGAGRYADAMPLRKAGAGRYADAMPLRKAGAGRYADSGMHLLPPRDTGSVTNIFWWGRGSQADATFYVGTWSTTSDQNAILVTLSDQNVALIAQSDQNVTLIAQSDQNVTLIAQSDQNVTLMALSTQNIILIT</sequence>
<reference evidence="2 3" key="1">
    <citation type="submission" date="2017-12" db="EMBL/GenBank/DDBJ databases">
        <title>Gene loss provides genomic basis for host adaptation in cereal stripe rust fungi.</title>
        <authorList>
            <person name="Xia C."/>
        </authorList>
    </citation>
    <scope>NUCLEOTIDE SEQUENCE [LARGE SCALE GENOMIC DNA]</scope>
    <source>
        <strain evidence="2 3">93TX-2</strain>
    </source>
</reference>
<reference evidence="3" key="2">
    <citation type="journal article" date="2018" name="BMC Genomics">
        <title>Genomic insights into host adaptation between the wheat stripe rust pathogen (Puccinia striiformis f. sp. tritici) and the barley stripe rust pathogen (Puccinia striiformis f. sp. hordei).</title>
        <authorList>
            <person name="Xia C."/>
            <person name="Wang M."/>
            <person name="Yin C."/>
            <person name="Cornejo O.E."/>
            <person name="Hulbert S.H."/>
            <person name="Chen X."/>
        </authorList>
    </citation>
    <scope>NUCLEOTIDE SEQUENCE [LARGE SCALE GENOMIC DNA]</scope>
    <source>
        <strain evidence="3">93TX-2</strain>
    </source>
</reference>
<name>A0A2S4VSL8_9BASI</name>
<feature type="region of interest" description="Disordered" evidence="1">
    <location>
        <begin position="1"/>
        <end position="22"/>
    </location>
</feature>